<sequence>MTATTPIRPLDPHLFADETPDAALRGARCAECGTVTFPSQDGCPRCGATGMDDVALPRDGILWSYTVQSFAPKRPFLHAEPFTPFGVGYIDLGDVIVESRLTVADPDALRIGMAMRLCRVVNHVDEDGTEVVTFAFAPTTEEMS</sequence>
<name>A0ABU3WNI8_9NOCA</name>
<feature type="domain" description="ChsH2 rubredoxin-like zinc ribbon" evidence="2">
    <location>
        <begin position="24"/>
        <end position="51"/>
    </location>
</feature>
<dbReference type="EMBL" id="WBMO01000001">
    <property type="protein sequence ID" value="MDV2475572.1"/>
    <property type="molecule type" value="Genomic_DNA"/>
</dbReference>
<dbReference type="Gene3D" id="6.10.30.10">
    <property type="match status" value="1"/>
</dbReference>
<dbReference type="InterPro" id="IPR002878">
    <property type="entry name" value="ChsH2_C"/>
</dbReference>
<keyword evidence="3" id="KW-0238">DNA-binding</keyword>
<protein>
    <submittedName>
        <fullName evidence="3">DNA-binding protein</fullName>
    </submittedName>
</protein>
<keyword evidence="4" id="KW-1185">Reference proteome</keyword>
<evidence type="ECO:0000313" key="4">
    <source>
        <dbReference type="Proteomes" id="UP001275440"/>
    </source>
</evidence>
<dbReference type="InterPro" id="IPR052513">
    <property type="entry name" value="Thioester_dehydratase-like"/>
</dbReference>
<dbReference type="InterPro" id="IPR022002">
    <property type="entry name" value="ChsH2_Znr"/>
</dbReference>
<dbReference type="GO" id="GO:0003677">
    <property type="term" value="F:DNA binding"/>
    <property type="evidence" value="ECO:0007669"/>
    <property type="project" value="UniProtKB-KW"/>
</dbReference>
<accession>A0ABU3WNI8</accession>
<evidence type="ECO:0000259" key="1">
    <source>
        <dbReference type="Pfam" id="PF01796"/>
    </source>
</evidence>
<dbReference type="Pfam" id="PF01796">
    <property type="entry name" value="OB_ChsH2_C"/>
    <property type="match status" value="1"/>
</dbReference>
<organism evidence="3 4">
    <name type="scientific">Rhodococcus zopfii</name>
    <dbReference type="NCBI Taxonomy" id="43772"/>
    <lineage>
        <taxon>Bacteria</taxon>
        <taxon>Bacillati</taxon>
        <taxon>Actinomycetota</taxon>
        <taxon>Actinomycetes</taxon>
        <taxon>Mycobacteriales</taxon>
        <taxon>Nocardiaceae</taxon>
        <taxon>Rhodococcus</taxon>
    </lineage>
</organism>
<dbReference type="RefSeq" id="WP_072808454.1">
    <property type="nucleotide sequence ID" value="NZ_JAHWLX010000228.1"/>
</dbReference>
<dbReference type="InterPro" id="IPR012340">
    <property type="entry name" value="NA-bd_OB-fold"/>
</dbReference>
<reference evidence="3 4" key="1">
    <citation type="submission" date="2019-10" db="EMBL/GenBank/DDBJ databases">
        <title>Draft Genome Assembly of Rhodococcus zopfii DSM44189.</title>
        <authorList>
            <person name="Sutton J.M."/>
            <person name="Akob D.M."/>
            <person name="Bushman T.J."/>
        </authorList>
    </citation>
    <scope>NUCLEOTIDE SEQUENCE [LARGE SCALE GENOMIC DNA]</scope>
    <source>
        <strain evidence="3 4">DSM 44189</strain>
    </source>
</reference>
<gene>
    <name evidence="3" type="ORF">F8M49_09550</name>
</gene>
<evidence type="ECO:0000313" key="3">
    <source>
        <dbReference type="EMBL" id="MDV2475572.1"/>
    </source>
</evidence>
<comment type="caution">
    <text evidence="3">The sequence shown here is derived from an EMBL/GenBank/DDBJ whole genome shotgun (WGS) entry which is preliminary data.</text>
</comment>
<dbReference type="SUPFAM" id="SSF50249">
    <property type="entry name" value="Nucleic acid-binding proteins"/>
    <property type="match status" value="1"/>
</dbReference>
<dbReference type="Pfam" id="PF12172">
    <property type="entry name" value="zf-ChsH2"/>
    <property type="match status" value="1"/>
</dbReference>
<dbReference type="PANTHER" id="PTHR34075">
    <property type="entry name" value="BLR3430 PROTEIN"/>
    <property type="match status" value="1"/>
</dbReference>
<evidence type="ECO:0000259" key="2">
    <source>
        <dbReference type="Pfam" id="PF12172"/>
    </source>
</evidence>
<dbReference type="PANTHER" id="PTHR34075:SF5">
    <property type="entry name" value="BLR3430 PROTEIN"/>
    <property type="match status" value="1"/>
</dbReference>
<dbReference type="Proteomes" id="UP001275440">
    <property type="component" value="Unassembled WGS sequence"/>
</dbReference>
<feature type="domain" description="ChsH2 C-terminal OB-fold" evidence="1">
    <location>
        <begin position="54"/>
        <end position="118"/>
    </location>
</feature>
<proteinExistence type="predicted"/>